<dbReference type="STRING" id="661399.AQJ67_38965"/>
<dbReference type="Pfam" id="PF13676">
    <property type="entry name" value="TIR_2"/>
    <property type="match status" value="1"/>
</dbReference>
<dbReference type="AlphaFoldDB" id="A0A117RIU3"/>
<dbReference type="SUPFAM" id="SSF52200">
    <property type="entry name" value="Toll/Interleukin receptor TIR domain"/>
    <property type="match status" value="1"/>
</dbReference>
<sequence length="410" mass="45479">MAITFISHSSAETEEDQANVDSVRGELRKRLPDFGWEVRVDDQLPPGVDWRWVLHQWLEECDAAVVLVSRDWPKSPWFKREVEILLHRRAAGAGLTVVPVVLRGYTTGELRRSEISRLADPQCIVQGDMAGEAVAARVAERLGELGACASTAAMRSMTVKIEHCLGEVNDRFPLRNMARALGSTTEWMFPTASEGRRLIAHQCLTQVPTQRVPGAVKEVEFFLALDRLNNLISMLLPTWIDPAGVRPLVSGGRHVVATLAGAWTDTARQHIHRASYFSGDYCIQAVSLVAGEAQEEEHLEACLTAVRALLKTEDEDELPLEGQVLFLVIDPAGTELGVVGNLVRTLIDRFPWLNVIVLTDQDDPAGLGAQLGRTLHIPLHPDAERRVARTRLALDEIRADRNGRGKDQVW</sequence>
<evidence type="ECO:0000313" key="3">
    <source>
        <dbReference type="Proteomes" id="UP000053429"/>
    </source>
</evidence>
<dbReference type="Gene3D" id="3.40.50.10140">
    <property type="entry name" value="Toll/interleukin-1 receptor homology (TIR) domain"/>
    <property type="match status" value="1"/>
</dbReference>
<accession>A0A117RIU3</accession>
<organism evidence="2 3">
    <name type="scientific">Streptomyces caeruleatus</name>
    <dbReference type="NCBI Taxonomy" id="661399"/>
    <lineage>
        <taxon>Bacteria</taxon>
        <taxon>Bacillati</taxon>
        <taxon>Actinomycetota</taxon>
        <taxon>Actinomycetes</taxon>
        <taxon>Kitasatosporales</taxon>
        <taxon>Streptomycetaceae</taxon>
        <taxon>Streptomyces</taxon>
    </lineage>
</organism>
<reference evidence="2 3" key="1">
    <citation type="submission" date="2015-10" db="EMBL/GenBank/DDBJ databases">
        <title>Draft genome sequence of Streptomyces caeruleatus NRRL B-24802, type strain for the species Streptomyces caeruleatus.</title>
        <authorList>
            <person name="Ruckert C."/>
            <person name="Winkler A."/>
            <person name="Kalinowski J."/>
            <person name="Kampfer P."/>
            <person name="Glaeser S."/>
        </authorList>
    </citation>
    <scope>NUCLEOTIDE SEQUENCE [LARGE SCALE GENOMIC DNA]</scope>
    <source>
        <strain evidence="2 3">NRRL B-24802</strain>
    </source>
</reference>
<dbReference type="SMART" id="SM00255">
    <property type="entry name" value="TIR"/>
    <property type="match status" value="1"/>
</dbReference>
<dbReference type="InterPro" id="IPR000157">
    <property type="entry name" value="TIR_dom"/>
</dbReference>
<proteinExistence type="predicted"/>
<dbReference type="InterPro" id="IPR035897">
    <property type="entry name" value="Toll_tir_struct_dom_sf"/>
</dbReference>
<dbReference type="OrthoDB" id="4025751at2"/>
<name>A0A117RIU3_9ACTN</name>
<dbReference type="RefSeq" id="WP_062724228.1">
    <property type="nucleotide sequence ID" value="NZ_KQ948942.1"/>
</dbReference>
<dbReference type="EMBL" id="LMWY01000056">
    <property type="protein sequence ID" value="KUN93180.1"/>
    <property type="molecule type" value="Genomic_DNA"/>
</dbReference>
<comment type="caution">
    <text evidence="2">The sequence shown here is derived from an EMBL/GenBank/DDBJ whole genome shotgun (WGS) entry which is preliminary data.</text>
</comment>
<dbReference type="GO" id="GO:0007165">
    <property type="term" value="P:signal transduction"/>
    <property type="evidence" value="ECO:0007669"/>
    <property type="project" value="InterPro"/>
</dbReference>
<dbReference type="Proteomes" id="UP000053429">
    <property type="component" value="Unassembled WGS sequence"/>
</dbReference>
<feature type="domain" description="TIR" evidence="1">
    <location>
        <begin position="5"/>
        <end position="137"/>
    </location>
</feature>
<evidence type="ECO:0000313" key="2">
    <source>
        <dbReference type="EMBL" id="KUN93180.1"/>
    </source>
</evidence>
<gene>
    <name evidence="2" type="ORF">AQJ67_38965</name>
</gene>
<keyword evidence="3" id="KW-1185">Reference proteome</keyword>
<protein>
    <recommendedName>
        <fullName evidence="1">TIR domain-containing protein</fullName>
    </recommendedName>
</protein>
<evidence type="ECO:0000259" key="1">
    <source>
        <dbReference type="SMART" id="SM00255"/>
    </source>
</evidence>